<keyword evidence="4" id="KW-0862">Zinc</keyword>
<dbReference type="SMART" id="SM00849">
    <property type="entry name" value="Lactamase_B"/>
    <property type="match status" value="1"/>
</dbReference>
<dbReference type="InterPro" id="IPR001279">
    <property type="entry name" value="Metallo-B-lactamas"/>
</dbReference>
<dbReference type="CDD" id="cd06262">
    <property type="entry name" value="metallo-hydrolase-like_MBL-fold"/>
    <property type="match status" value="1"/>
</dbReference>
<protein>
    <submittedName>
        <fullName evidence="7">Zn-dependent hydrolase, glyoxylase</fullName>
    </submittedName>
</protein>
<keyword evidence="2" id="KW-0479">Metal-binding</keyword>
<evidence type="ECO:0000256" key="3">
    <source>
        <dbReference type="ARBA" id="ARBA00022801"/>
    </source>
</evidence>
<dbReference type="AlphaFoldDB" id="H0UQF9"/>
<sequence length="211" mass="22802">MSFTVRRFPLGELWTNFYLVFDEGGSAIGIDPGGDCPEVLDFIEQMGLRLQLVMLTHGHWDHMGGLACLRKASNGGVAVHRLDGRALTDPDVNLSAFLGSKGCFDPADRLVEDGDELSVGSMRVRVFHTPGHTPGSCCFLVESGDSRALFSGDTLFAGSVGRTDLPGGDEAALRGSLARLADLEDSLKVFPGHGPETTLGEERRRNPFWPR</sequence>
<keyword evidence="3 7" id="KW-0378">Hydrolase</keyword>
<dbReference type="eggNOG" id="COG0491">
    <property type="taxonomic scope" value="Bacteria"/>
</dbReference>
<dbReference type="Proteomes" id="UP000005730">
    <property type="component" value="Chromosome"/>
</dbReference>
<evidence type="ECO:0000256" key="2">
    <source>
        <dbReference type="ARBA" id="ARBA00022723"/>
    </source>
</evidence>
<dbReference type="Pfam" id="PF00753">
    <property type="entry name" value="Lactamase_B"/>
    <property type="match status" value="1"/>
</dbReference>
<dbReference type="PANTHER" id="PTHR46233:SF3">
    <property type="entry name" value="HYDROXYACYLGLUTATHIONE HYDROLASE GLOC"/>
    <property type="match status" value="1"/>
</dbReference>
<keyword evidence="8" id="KW-1185">Reference proteome</keyword>
<dbReference type="Gene3D" id="3.60.15.10">
    <property type="entry name" value="Ribonuclease Z/Hydroxyacylglutathione hydrolase-like"/>
    <property type="match status" value="1"/>
</dbReference>
<evidence type="ECO:0000256" key="4">
    <source>
        <dbReference type="ARBA" id="ARBA00022833"/>
    </source>
</evidence>
<evidence type="ECO:0000259" key="6">
    <source>
        <dbReference type="SMART" id="SM00849"/>
    </source>
</evidence>
<dbReference type="GO" id="GO:0016787">
    <property type="term" value="F:hydrolase activity"/>
    <property type="evidence" value="ECO:0007669"/>
    <property type="project" value="UniProtKB-KW"/>
</dbReference>
<name>H0UQF9_9BACT</name>
<feature type="region of interest" description="Disordered" evidence="5">
    <location>
        <begin position="192"/>
        <end position="211"/>
    </location>
</feature>
<evidence type="ECO:0000256" key="5">
    <source>
        <dbReference type="SAM" id="MobiDB-lite"/>
    </source>
</evidence>
<gene>
    <name evidence="7" type="ORF">TheveDRAFT_0552</name>
</gene>
<dbReference type="InterPro" id="IPR051453">
    <property type="entry name" value="MBL_Glyoxalase_II"/>
</dbReference>
<proteinExistence type="predicted"/>
<dbReference type="InterPro" id="IPR036866">
    <property type="entry name" value="RibonucZ/Hydroxyglut_hydro"/>
</dbReference>
<dbReference type="RefSeq" id="WP_006583207.1">
    <property type="nucleotide sequence ID" value="NZ_CM001377.1"/>
</dbReference>
<dbReference type="HOGENOM" id="CLU_030571_5_4_0"/>
<dbReference type="SUPFAM" id="SSF56281">
    <property type="entry name" value="Metallo-hydrolase/oxidoreductase"/>
    <property type="match status" value="1"/>
</dbReference>
<evidence type="ECO:0000313" key="8">
    <source>
        <dbReference type="Proteomes" id="UP000005730"/>
    </source>
</evidence>
<accession>H0UQF9</accession>
<evidence type="ECO:0000256" key="1">
    <source>
        <dbReference type="ARBA" id="ARBA00001947"/>
    </source>
</evidence>
<dbReference type="EMBL" id="CM001377">
    <property type="protein sequence ID" value="EHM09713.1"/>
    <property type="molecule type" value="Genomic_DNA"/>
</dbReference>
<comment type="cofactor">
    <cofactor evidence="1">
        <name>Zn(2+)</name>
        <dbReference type="ChEBI" id="CHEBI:29105"/>
    </cofactor>
</comment>
<reference evidence="7 8" key="1">
    <citation type="submission" date="2011-10" db="EMBL/GenBank/DDBJ databases">
        <title>The Noncontiguous Finished genome of Thermanaerovibrio velox DSM 12556.</title>
        <authorList>
            <consortium name="US DOE Joint Genome Institute (JGI-PGF)"/>
            <person name="Lucas S."/>
            <person name="Copeland A."/>
            <person name="Lapidus A."/>
            <person name="Glavina del Rio T."/>
            <person name="Dalin E."/>
            <person name="Tice H."/>
            <person name="Bruce D."/>
            <person name="Goodwin L."/>
            <person name="Pitluck S."/>
            <person name="Peters L."/>
            <person name="Mikhailova N."/>
            <person name="Teshima H."/>
            <person name="Kyrpides N."/>
            <person name="Mavromatis K."/>
            <person name="Ivanova N."/>
            <person name="Markowitz V."/>
            <person name="Cheng J.-F."/>
            <person name="Hugenholtz P."/>
            <person name="Woyke T."/>
            <person name="Wu D."/>
            <person name="Spring S."/>
            <person name="Brambilla E.-M."/>
            <person name="Klenk H.-P."/>
            <person name="Eisen J.A."/>
        </authorList>
    </citation>
    <scope>NUCLEOTIDE SEQUENCE [LARGE SCALE GENOMIC DNA]</scope>
    <source>
        <strain evidence="7 8">DSM 12556</strain>
    </source>
</reference>
<dbReference type="STRING" id="926567.TheveDRAFT_0552"/>
<dbReference type="PANTHER" id="PTHR46233">
    <property type="entry name" value="HYDROXYACYLGLUTATHIONE HYDROLASE GLOC"/>
    <property type="match status" value="1"/>
</dbReference>
<dbReference type="OrthoDB" id="9802248at2"/>
<dbReference type="GO" id="GO:0046872">
    <property type="term" value="F:metal ion binding"/>
    <property type="evidence" value="ECO:0007669"/>
    <property type="project" value="UniProtKB-KW"/>
</dbReference>
<feature type="domain" description="Metallo-beta-lactamase" evidence="6">
    <location>
        <begin position="14"/>
        <end position="193"/>
    </location>
</feature>
<evidence type="ECO:0000313" key="7">
    <source>
        <dbReference type="EMBL" id="EHM09713.1"/>
    </source>
</evidence>
<organism evidence="7 8">
    <name type="scientific">Thermanaerovibrio velox DSM 12556</name>
    <dbReference type="NCBI Taxonomy" id="926567"/>
    <lineage>
        <taxon>Bacteria</taxon>
        <taxon>Thermotogati</taxon>
        <taxon>Synergistota</taxon>
        <taxon>Synergistia</taxon>
        <taxon>Synergistales</taxon>
        <taxon>Synergistaceae</taxon>
        <taxon>Thermanaerovibrio</taxon>
    </lineage>
</organism>